<dbReference type="PROSITE" id="PS50297">
    <property type="entry name" value="ANK_REP_REGION"/>
    <property type="match status" value="2"/>
</dbReference>
<evidence type="ECO:0000256" key="3">
    <source>
        <dbReference type="PROSITE-ProRule" id="PRU00023"/>
    </source>
</evidence>
<keyword evidence="1" id="KW-0677">Repeat</keyword>
<dbReference type="PROSITE" id="PS50088">
    <property type="entry name" value="ANK_REPEAT"/>
    <property type="match status" value="3"/>
</dbReference>
<feature type="non-terminal residue" evidence="4">
    <location>
        <position position="146"/>
    </location>
</feature>
<evidence type="ECO:0000256" key="1">
    <source>
        <dbReference type="ARBA" id="ARBA00022737"/>
    </source>
</evidence>
<dbReference type="Gene3D" id="1.25.40.20">
    <property type="entry name" value="Ankyrin repeat-containing domain"/>
    <property type="match status" value="3"/>
</dbReference>
<feature type="repeat" description="ANK" evidence="3">
    <location>
        <begin position="109"/>
        <end position="141"/>
    </location>
</feature>
<dbReference type="InterPro" id="IPR002110">
    <property type="entry name" value="Ankyrin_rpt"/>
</dbReference>
<name>A0A1B6HAJ1_9HEMI</name>
<reference evidence="4" key="1">
    <citation type="submission" date="2015-11" db="EMBL/GenBank/DDBJ databases">
        <title>De novo transcriptome assembly of four potential Pierce s Disease insect vectors from Arizona vineyards.</title>
        <authorList>
            <person name="Tassone E.E."/>
        </authorList>
    </citation>
    <scope>NUCLEOTIDE SEQUENCE</scope>
</reference>
<dbReference type="EMBL" id="GECU01035985">
    <property type="protein sequence ID" value="JAS71721.1"/>
    <property type="molecule type" value="Transcribed_RNA"/>
</dbReference>
<organism evidence="4">
    <name type="scientific">Homalodisca liturata</name>
    <dbReference type="NCBI Taxonomy" id="320908"/>
    <lineage>
        <taxon>Eukaryota</taxon>
        <taxon>Metazoa</taxon>
        <taxon>Ecdysozoa</taxon>
        <taxon>Arthropoda</taxon>
        <taxon>Hexapoda</taxon>
        <taxon>Insecta</taxon>
        <taxon>Pterygota</taxon>
        <taxon>Neoptera</taxon>
        <taxon>Paraneoptera</taxon>
        <taxon>Hemiptera</taxon>
        <taxon>Auchenorrhyncha</taxon>
        <taxon>Membracoidea</taxon>
        <taxon>Cicadellidae</taxon>
        <taxon>Cicadellinae</taxon>
        <taxon>Proconiini</taxon>
        <taxon>Homalodisca</taxon>
    </lineage>
</organism>
<dbReference type="PANTHER" id="PTHR24126">
    <property type="entry name" value="ANKYRIN REPEAT, PH AND SEC7 DOMAIN CONTAINING PROTEIN SECG-RELATED"/>
    <property type="match status" value="1"/>
</dbReference>
<protein>
    <submittedName>
        <fullName evidence="4">Uncharacterized protein</fullName>
    </submittedName>
</protein>
<dbReference type="Pfam" id="PF00023">
    <property type="entry name" value="Ank"/>
    <property type="match status" value="1"/>
</dbReference>
<dbReference type="AlphaFoldDB" id="A0A1B6HAJ1"/>
<sequence length="146" mass="16224">VNIKDNEGNTPLHLYIYRGNDPECVNLLLKRQADVNIKNNAGHTPLHAAVLKNKDIIGLLLSNGADVSLKDKKNKSPLHLAIYHCNEDMSSEIPFMLYKEVISNLNESDANRPLHFAVANCGYNLVKELIDNEACVNSKNSKCQSP</sequence>
<gene>
    <name evidence="4" type="ORF">g.14943</name>
</gene>
<evidence type="ECO:0000256" key="2">
    <source>
        <dbReference type="ARBA" id="ARBA00023043"/>
    </source>
</evidence>
<feature type="repeat" description="ANK" evidence="3">
    <location>
        <begin position="41"/>
        <end position="72"/>
    </location>
</feature>
<dbReference type="SUPFAM" id="SSF48403">
    <property type="entry name" value="Ankyrin repeat"/>
    <property type="match status" value="1"/>
</dbReference>
<accession>A0A1B6HAJ1</accession>
<dbReference type="SMART" id="SM00248">
    <property type="entry name" value="ANK"/>
    <property type="match status" value="4"/>
</dbReference>
<dbReference type="Pfam" id="PF12796">
    <property type="entry name" value="Ank_2"/>
    <property type="match status" value="1"/>
</dbReference>
<proteinExistence type="predicted"/>
<feature type="repeat" description="ANK" evidence="3">
    <location>
        <begin position="7"/>
        <end position="40"/>
    </location>
</feature>
<keyword evidence="2 3" id="KW-0040">ANK repeat</keyword>
<feature type="non-terminal residue" evidence="4">
    <location>
        <position position="1"/>
    </location>
</feature>
<dbReference type="PANTHER" id="PTHR24126:SF14">
    <property type="entry name" value="ANK_REP_REGION DOMAIN-CONTAINING PROTEIN"/>
    <property type="match status" value="1"/>
</dbReference>
<evidence type="ECO:0000313" key="4">
    <source>
        <dbReference type="EMBL" id="JAS71721.1"/>
    </source>
</evidence>
<dbReference type="InterPro" id="IPR036770">
    <property type="entry name" value="Ankyrin_rpt-contain_sf"/>
</dbReference>